<protein>
    <recommendedName>
        <fullName evidence="3">Carboxylic ester hydrolase</fullName>
        <ecNumber evidence="3">3.1.1.-</ecNumber>
    </recommendedName>
</protein>
<dbReference type="PROSITE" id="PS00122">
    <property type="entry name" value="CARBOXYLESTERASE_B_1"/>
    <property type="match status" value="1"/>
</dbReference>
<dbReference type="AlphaFoldDB" id="A0A150QBW0"/>
<evidence type="ECO:0000313" key="5">
    <source>
        <dbReference type="EMBL" id="KYF65484.1"/>
    </source>
</evidence>
<evidence type="ECO:0000313" key="6">
    <source>
        <dbReference type="Proteomes" id="UP000075260"/>
    </source>
</evidence>
<keyword evidence="2 3" id="KW-0378">Hydrolase</keyword>
<evidence type="ECO:0000256" key="2">
    <source>
        <dbReference type="ARBA" id="ARBA00022801"/>
    </source>
</evidence>
<dbReference type="Pfam" id="PF00135">
    <property type="entry name" value="COesterase"/>
    <property type="match status" value="1"/>
</dbReference>
<dbReference type="EMBL" id="JEMA01000831">
    <property type="protein sequence ID" value="KYF65484.1"/>
    <property type="molecule type" value="Genomic_DNA"/>
</dbReference>
<dbReference type="InterPro" id="IPR029058">
    <property type="entry name" value="AB_hydrolase_fold"/>
</dbReference>
<feature type="domain" description="Carboxylesterase type B" evidence="4">
    <location>
        <begin position="6"/>
        <end position="505"/>
    </location>
</feature>
<dbReference type="ESTHER" id="sorce-a0a150qbw0">
    <property type="family name" value="Carb_B_Bacteria"/>
</dbReference>
<dbReference type="InterPro" id="IPR019826">
    <property type="entry name" value="Carboxylesterase_B_AS"/>
</dbReference>
<dbReference type="SUPFAM" id="SSF53474">
    <property type="entry name" value="alpha/beta-Hydrolases"/>
    <property type="match status" value="1"/>
</dbReference>
<evidence type="ECO:0000259" key="4">
    <source>
        <dbReference type="Pfam" id="PF00135"/>
    </source>
</evidence>
<sequence>MTINNTPIINTQEGPVQGVVESDILVFKGIPYAKPPVGDLRWRKPQPVEPWKETRLADTFGKSCLQPTYPSMDGSGDVGPQSEDCLYLNVWTSGVDPGAPRPVMVWIHGGAFKIGFGSDPIYGGGPLARQGAVVVTLNYRVGLLGFFAHPALEQEQPGGPVNFGLLDQIAALEWVQRNIAAFGGDPNNVTIFGQSAGAASVLALFASPLSRDRTPALFHKGIAQSPYAIPEQSRDKASEIGVKITRALFKLNGAQATVEELRAVPAEKFIAKFMPTPENPRGQVPYLGPGPVRGDEVLPKGLRATFEAGEQAKRPLILGSNSNEASVLEAFGMAPSAVMKAIVDAGGIAAEIFLEYLKALYRDDPEVTEDDIEDTDRFATLVLRDMLFTMNARWFADAHSKVADTRWYYFSYVPEGDRADQPHGVGHGGEMIFPFGGAKDGFTAADRDMSAKVSAYWFSFAKTGTPAGEVRWPKHMTNLPSFQQDKTLKLGEKIEVANDFRRRRLNAFIDLYPTLEKKLEEGVAPGGPR</sequence>
<dbReference type="Gene3D" id="3.40.50.1820">
    <property type="entry name" value="alpha/beta hydrolase"/>
    <property type="match status" value="1"/>
</dbReference>
<name>A0A150QBW0_SORCE</name>
<dbReference type="OrthoDB" id="9775851at2"/>
<dbReference type="PANTHER" id="PTHR11559">
    <property type="entry name" value="CARBOXYLESTERASE"/>
    <property type="match status" value="1"/>
</dbReference>
<dbReference type="Proteomes" id="UP000075260">
    <property type="component" value="Unassembled WGS sequence"/>
</dbReference>
<dbReference type="InterPro" id="IPR002018">
    <property type="entry name" value="CarbesteraseB"/>
</dbReference>
<gene>
    <name evidence="5" type="ORF">BE15_24615</name>
</gene>
<evidence type="ECO:0000256" key="1">
    <source>
        <dbReference type="ARBA" id="ARBA00005964"/>
    </source>
</evidence>
<dbReference type="RefSeq" id="WP_061611088.1">
    <property type="nucleotide sequence ID" value="NZ_JEMA01000831.1"/>
</dbReference>
<comment type="caution">
    <text evidence="5">The sequence shown here is derived from an EMBL/GenBank/DDBJ whole genome shotgun (WGS) entry which is preliminary data.</text>
</comment>
<reference evidence="5 6" key="1">
    <citation type="submission" date="2014-02" db="EMBL/GenBank/DDBJ databases">
        <title>The small core and large imbalanced accessory genome model reveals a collaborative survival strategy of Sorangium cellulosum strains in nature.</title>
        <authorList>
            <person name="Han K."/>
            <person name="Peng R."/>
            <person name="Blom J."/>
            <person name="Li Y.-Z."/>
        </authorList>
    </citation>
    <scope>NUCLEOTIDE SEQUENCE [LARGE SCALE GENOMIC DNA]</scope>
    <source>
        <strain evidence="5 6">So0008-312</strain>
    </source>
</reference>
<evidence type="ECO:0000256" key="3">
    <source>
        <dbReference type="RuleBase" id="RU361235"/>
    </source>
</evidence>
<dbReference type="InterPro" id="IPR050309">
    <property type="entry name" value="Type-B_Carboxylest/Lipase"/>
</dbReference>
<comment type="similarity">
    <text evidence="1 3">Belongs to the type-B carboxylesterase/lipase family.</text>
</comment>
<dbReference type="GO" id="GO:0016787">
    <property type="term" value="F:hydrolase activity"/>
    <property type="evidence" value="ECO:0007669"/>
    <property type="project" value="UniProtKB-KW"/>
</dbReference>
<proteinExistence type="inferred from homology"/>
<organism evidence="5 6">
    <name type="scientific">Sorangium cellulosum</name>
    <name type="common">Polyangium cellulosum</name>
    <dbReference type="NCBI Taxonomy" id="56"/>
    <lineage>
        <taxon>Bacteria</taxon>
        <taxon>Pseudomonadati</taxon>
        <taxon>Myxococcota</taxon>
        <taxon>Polyangia</taxon>
        <taxon>Polyangiales</taxon>
        <taxon>Polyangiaceae</taxon>
        <taxon>Sorangium</taxon>
    </lineage>
</organism>
<accession>A0A150QBW0</accession>
<dbReference type="EC" id="3.1.1.-" evidence="3"/>